<dbReference type="AlphaFoldDB" id="B0VGU2"/>
<keyword evidence="1" id="KW-0436">Ligase</keyword>
<evidence type="ECO:0000256" key="1">
    <source>
        <dbReference type="ARBA" id="ARBA00022598"/>
    </source>
</evidence>
<dbReference type="EMBL" id="CU466930">
    <property type="protein sequence ID" value="CAO80551.1"/>
    <property type="molecule type" value="Genomic_DNA"/>
</dbReference>
<proteinExistence type="predicted"/>
<dbReference type="InterPro" id="IPR011761">
    <property type="entry name" value="ATP-grasp"/>
</dbReference>
<evidence type="ECO:0000256" key="4">
    <source>
        <dbReference type="PROSITE-ProRule" id="PRU00409"/>
    </source>
</evidence>
<dbReference type="RefSeq" id="WP_015424411.1">
    <property type="nucleotide sequence ID" value="NC_020449.1"/>
</dbReference>
<dbReference type="Pfam" id="PF01071">
    <property type="entry name" value="GARS_A"/>
    <property type="match status" value="1"/>
</dbReference>
<evidence type="ECO:0000256" key="2">
    <source>
        <dbReference type="ARBA" id="ARBA00022741"/>
    </source>
</evidence>
<protein>
    <recommendedName>
        <fullName evidence="5">ATP-grasp domain-containing protein</fullName>
    </recommendedName>
</protein>
<name>B0VGU2_CLOAI</name>
<dbReference type="Proteomes" id="UP000002019">
    <property type="component" value="Chromosome"/>
</dbReference>
<dbReference type="InterPro" id="IPR020561">
    <property type="entry name" value="PRibGlycinamid_synth_ATP-grasp"/>
</dbReference>
<accession>B0VGU2</accession>
<keyword evidence="3 4" id="KW-0067">ATP-binding</keyword>
<sequence length="351" mass="41285">MTNIKVGIIRNELSNTADDWIIACNNRNIDYQVIDLSANNWLEQVRKDNFVFYLIQPPGSYERFKTMFDERLYIICNEFRLKTFPSFTESIIYENKKMLSYYLNAHNIPHPETFIFYNYDEAKNFVDNTELPFVAKTSIGASGSGVKIIRKYNEALRYINDAFKSKGIRRRFGPNRVTGSPQKWAKKSIREPSYFLKRLKYYLEINRNTQFGYVIFQTFIPHNYEWRIVKIGEFYFAHKKIKIKDKASGAKVKQFGFPDISVMDFVEDLCNQNNFNCVCLDIFESGTGFLVNEIQCVFGIPYGYLSKVNDKIGRFVKHQGTWTFEEGDFTQNNCCDLKLEIALKLYFENKL</sequence>
<feature type="domain" description="ATP-grasp" evidence="5">
    <location>
        <begin position="100"/>
        <end position="154"/>
    </location>
</feature>
<evidence type="ECO:0000259" key="5">
    <source>
        <dbReference type="PROSITE" id="PS50975"/>
    </source>
</evidence>
<evidence type="ECO:0000256" key="3">
    <source>
        <dbReference type="ARBA" id="ARBA00022840"/>
    </source>
</evidence>
<evidence type="ECO:0000313" key="6">
    <source>
        <dbReference type="EMBL" id="CAO80551.1"/>
    </source>
</evidence>
<dbReference type="Gene3D" id="3.30.1490.20">
    <property type="entry name" value="ATP-grasp fold, A domain"/>
    <property type="match status" value="1"/>
</dbReference>
<dbReference type="SUPFAM" id="SSF56059">
    <property type="entry name" value="Glutathione synthetase ATP-binding domain-like"/>
    <property type="match status" value="1"/>
</dbReference>
<gene>
    <name evidence="6" type="ordered locus">CLOAM0667</name>
</gene>
<dbReference type="eggNOG" id="COG0151">
    <property type="taxonomic scope" value="Bacteria"/>
</dbReference>
<keyword evidence="7" id="KW-1185">Reference proteome</keyword>
<dbReference type="PROSITE" id="PS50975">
    <property type="entry name" value="ATP_GRASP"/>
    <property type="match status" value="1"/>
</dbReference>
<dbReference type="InterPro" id="IPR013815">
    <property type="entry name" value="ATP_grasp_subdomain_1"/>
</dbReference>
<dbReference type="STRING" id="459349.CLOAM0667"/>
<keyword evidence="2 4" id="KW-0547">Nucleotide-binding</keyword>
<dbReference type="GO" id="GO:0046872">
    <property type="term" value="F:metal ion binding"/>
    <property type="evidence" value="ECO:0007669"/>
    <property type="project" value="InterPro"/>
</dbReference>
<reference evidence="6 7" key="1">
    <citation type="journal article" date="2008" name="J. Bacteriol.">
        <title>'Candidatus Cloacamonas acidaminovorans': genome sequence reconstruction provides a first glimpse of a new bacterial division.</title>
        <authorList>
            <person name="Pelletier E."/>
            <person name="Kreimeyer A."/>
            <person name="Bocs S."/>
            <person name="Rouy Z."/>
            <person name="Gyapay G."/>
            <person name="Chouari R."/>
            <person name="Riviere D."/>
            <person name="Ganesan A."/>
            <person name="Daegelen P."/>
            <person name="Sghir A."/>
            <person name="Cohen G.N."/>
            <person name="Medigue C."/>
            <person name="Weissenbach J."/>
            <person name="Le Paslier D."/>
        </authorList>
    </citation>
    <scope>NUCLEOTIDE SEQUENCE [LARGE SCALE GENOMIC DNA]</scope>
    <source>
        <strain evidence="7">Evry</strain>
    </source>
</reference>
<dbReference type="OrthoDB" id="1704979at2"/>
<dbReference type="GO" id="GO:0016874">
    <property type="term" value="F:ligase activity"/>
    <property type="evidence" value="ECO:0007669"/>
    <property type="project" value="UniProtKB-KW"/>
</dbReference>
<evidence type="ECO:0000313" key="7">
    <source>
        <dbReference type="Proteomes" id="UP000002019"/>
    </source>
</evidence>
<dbReference type="HOGENOM" id="CLU_838713_0_0_0"/>
<dbReference type="GO" id="GO:0005524">
    <property type="term" value="F:ATP binding"/>
    <property type="evidence" value="ECO:0007669"/>
    <property type="project" value="UniProtKB-UniRule"/>
</dbReference>
<organism evidence="6 7">
    <name type="scientific">Cloacimonas acidaminovorans (strain Evry)</name>
    <dbReference type="NCBI Taxonomy" id="459349"/>
    <lineage>
        <taxon>Bacteria</taxon>
        <taxon>Pseudomonadati</taxon>
        <taxon>Candidatus Cloacimonadota</taxon>
        <taxon>Candidatus Cloacimonadia</taxon>
        <taxon>Candidatus Cloacimonadales</taxon>
        <taxon>Candidatus Cloacimonadaceae</taxon>
        <taxon>Candidatus Cloacimonas</taxon>
    </lineage>
</organism>
<dbReference type="KEGG" id="caci:CLOAM0667"/>